<dbReference type="PANTHER" id="PTHR31707">
    <property type="entry name" value="PECTINESTERASE"/>
    <property type="match status" value="1"/>
</dbReference>
<keyword evidence="2" id="KW-0378">Hydrolase</keyword>
<comment type="pathway">
    <text evidence="1">Glycan metabolism; pectin degradation; 2-dehydro-3-deoxy-D-gluconate from pectin: step 1/5.</text>
</comment>
<dbReference type="Proteomes" id="UP001472677">
    <property type="component" value="Unassembled WGS sequence"/>
</dbReference>
<keyword evidence="3" id="KW-0063">Aspartyl esterase</keyword>
<proteinExistence type="predicted"/>
<evidence type="ECO:0000256" key="3">
    <source>
        <dbReference type="ARBA" id="ARBA00023085"/>
    </source>
</evidence>
<sequence length="82" mass="8977">MPQDHKGGLNGTTILLSSLDTLYYAEYKNSGPGAGISGRVQWPGYHVLYNSVQAINFTVAQFIEGNLWLPSTNVKYTSRLGV</sequence>
<keyword evidence="6" id="KW-1185">Reference proteome</keyword>
<dbReference type="EMBL" id="JBBPBM010000043">
    <property type="protein sequence ID" value="KAK8523281.1"/>
    <property type="molecule type" value="Genomic_DNA"/>
</dbReference>
<comment type="caution">
    <text evidence="5">The sequence shown here is derived from an EMBL/GenBank/DDBJ whole genome shotgun (WGS) entry which is preliminary data.</text>
</comment>
<evidence type="ECO:0000256" key="2">
    <source>
        <dbReference type="ARBA" id="ARBA00022801"/>
    </source>
</evidence>
<name>A0ABR2CU19_9ROSI</name>
<evidence type="ECO:0000313" key="5">
    <source>
        <dbReference type="EMBL" id="KAK8523281.1"/>
    </source>
</evidence>
<evidence type="ECO:0000313" key="6">
    <source>
        <dbReference type="Proteomes" id="UP001472677"/>
    </source>
</evidence>
<evidence type="ECO:0000256" key="1">
    <source>
        <dbReference type="ARBA" id="ARBA00005184"/>
    </source>
</evidence>
<protein>
    <recommendedName>
        <fullName evidence="4">Pectinesterase catalytic domain-containing protein</fullName>
    </recommendedName>
</protein>
<dbReference type="Pfam" id="PF01095">
    <property type="entry name" value="Pectinesterase"/>
    <property type="match status" value="1"/>
</dbReference>
<dbReference type="InterPro" id="IPR012334">
    <property type="entry name" value="Pectin_lyas_fold"/>
</dbReference>
<evidence type="ECO:0000259" key="4">
    <source>
        <dbReference type="Pfam" id="PF01095"/>
    </source>
</evidence>
<dbReference type="InterPro" id="IPR000070">
    <property type="entry name" value="Pectinesterase_cat"/>
</dbReference>
<dbReference type="Gene3D" id="2.160.20.10">
    <property type="entry name" value="Single-stranded right-handed beta-helix, Pectin lyase-like"/>
    <property type="match status" value="1"/>
</dbReference>
<accession>A0ABR2CU19</accession>
<reference evidence="5 6" key="1">
    <citation type="journal article" date="2024" name="G3 (Bethesda)">
        <title>Genome assembly of Hibiscus sabdariffa L. provides insights into metabolisms of medicinal natural products.</title>
        <authorList>
            <person name="Kim T."/>
        </authorList>
    </citation>
    <scope>NUCLEOTIDE SEQUENCE [LARGE SCALE GENOMIC DNA]</scope>
    <source>
        <strain evidence="5">TK-2024</strain>
        <tissue evidence="5">Old leaves</tissue>
    </source>
</reference>
<feature type="domain" description="Pectinesterase catalytic" evidence="4">
    <location>
        <begin position="18"/>
        <end position="66"/>
    </location>
</feature>
<gene>
    <name evidence="5" type="ORF">V6N12_047807</name>
</gene>
<organism evidence="5 6">
    <name type="scientific">Hibiscus sabdariffa</name>
    <name type="common">roselle</name>
    <dbReference type="NCBI Taxonomy" id="183260"/>
    <lineage>
        <taxon>Eukaryota</taxon>
        <taxon>Viridiplantae</taxon>
        <taxon>Streptophyta</taxon>
        <taxon>Embryophyta</taxon>
        <taxon>Tracheophyta</taxon>
        <taxon>Spermatophyta</taxon>
        <taxon>Magnoliopsida</taxon>
        <taxon>eudicotyledons</taxon>
        <taxon>Gunneridae</taxon>
        <taxon>Pentapetalae</taxon>
        <taxon>rosids</taxon>
        <taxon>malvids</taxon>
        <taxon>Malvales</taxon>
        <taxon>Malvaceae</taxon>
        <taxon>Malvoideae</taxon>
        <taxon>Hibiscus</taxon>
    </lineage>
</organism>
<dbReference type="InterPro" id="IPR011050">
    <property type="entry name" value="Pectin_lyase_fold/virulence"/>
</dbReference>
<dbReference type="SUPFAM" id="SSF51126">
    <property type="entry name" value="Pectin lyase-like"/>
    <property type="match status" value="1"/>
</dbReference>